<evidence type="ECO:0000313" key="8">
    <source>
        <dbReference type="EMBL" id="EWM25596.1"/>
    </source>
</evidence>
<proteinExistence type="predicted"/>
<keyword evidence="9" id="KW-1185">Reference proteome</keyword>
<evidence type="ECO:0000313" key="9">
    <source>
        <dbReference type="Proteomes" id="UP000019335"/>
    </source>
</evidence>
<dbReference type="PANTHER" id="PTHR42723">
    <property type="entry name" value="CHLOROPHYLL SYNTHASE"/>
    <property type="match status" value="1"/>
</dbReference>
<dbReference type="InterPro" id="IPR050475">
    <property type="entry name" value="Prenyltransferase_related"/>
</dbReference>
<dbReference type="OrthoDB" id="10022113at2759"/>
<feature type="transmembrane region" description="Helical" evidence="6">
    <location>
        <begin position="193"/>
        <end position="213"/>
    </location>
</feature>
<feature type="transmembrane region" description="Helical" evidence="6">
    <location>
        <begin position="292"/>
        <end position="313"/>
    </location>
</feature>
<dbReference type="Gene3D" id="1.10.357.140">
    <property type="entry name" value="UbiA prenyltransferase"/>
    <property type="match status" value="1"/>
</dbReference>
<dbReference type="Proteomes" id="UP000019335">
    <property type="component" value="Chromosome 11"/>
</dbReference>
<feature type="transmembrane region" description="Helical" evidence="6">
    <location>
        <begin position="394"/>
        <end position="416"/>
    </location>
</feature>
<feature type="transmembrane region" description="Helical" evidence="6">
    <location>
        <begin position="366"/>
        <end position="387"/>
    </location>
</feature>
<feature type="region of interest" description="Disordered" evidence="5">
    <location>
        <begin position="77"/>
        <end position="100"/>
    </location>
</feature>
<evidence type="ECO:0000256" key="5">
    <source>
        <dbReference type="SAM" id="MobiDB-lite"/>
    </source>
</evidence>
<evidence type="ECO:0000256" key="7">
    <source>
        <dbReference type="SAM" id="SignalP"/>
    </source>
</evidence>
<dbReference type="InterPro" id="IPR000537">
    <property type="entry name" value="UbiA_prenyltransferase"/>
</dbReference>
<keyword evidence="4 6" id="KW-0472">Membrane</keyword>
<keyword evidence="8" id="KW-0808">Transferase</keyword>
<protein>
    <submittedName>
        <fullName evidence="8">Prenyltransferase</fullName>
    </submittedName>
</protein>
<sequence>MPSLFLKFCLWFIFWIDVLPQQVQGYHPPYRPFCARVSGDQKQPFCCREQCTLRKASQSIPSSDFTRRSIRTSPTYDTVAHTNPSIRPSPISPPKAQGMISSNKHTLKSHHPWHPYIEVLRPQNVLPSAFLVLIGAWITTRDLRLVLSPLVAQMAITSALVAVGSCVLNDYFDRGVDRINHPERTLVQGQIRPIYALLLALSCLTTALLLGNIDLSCTIHRAFASVPVAGQPSTSYLSPPPMRWATARTLTPHSYTESTRRLLRRIVQTAVAAVVLYTPVFKPFPFLKNGVVALVIAASVALGGLAAATTATLSSLPSSLPPSLLAAVITVSCHIFHREILMDIDDIAGDHAGGILTLPRLLGKPLSLSLGGVLVAVSTWVSARLVVIQHALTFSSLFSLFNGPGLLAFRAAWGAAGPHGTAGGALGGWVALGSICVAGVVVCLYDWRVVWRGGFRGRDVERGVKWAPLAMLTVLLVLGAV</sequence>
<dbReference type="EMBL" id="AZIL01000901">
    <property type="protein sequence ID" value="EWM25596.1"/>
    <property type="molecule type" value="Genomic_DNA"/>
</dbReference>
<organism evidence="8 9">
    <name type="scientific">Nannochloropsis gaditana</name>
    <dbReference type="NCBI Taxonomy" id="72520"/>
    <lineage>
        <taxon>Eukaryota</taxon>
        <taxon>Sar</taxon>
        <taxon>Stramenopiles</taxon>
        <taxon>Ochrophyta</taxon>
        <taxon>Eustigmatophyceae</taxon>
        <taxon>Eustigmatales</taxon>
        <taxon>Monodopsidaceae</taxon>
        <taxon>Nannochloropsis</taxon>
    </lineage>
</organism>
<keyword evidence="3 6" id="KW-1133">Transmembrane helix</keyword>
<evidence type="ECO:0000256" key="3">
    <source>
        <dbReference type="ARBA" id="ARBA00022989"/>
    </source>
</evidence>
<evidence type="ECO:0000256" key="1">
    <source>
        <dbReference type="ARBA" id="ARBA00004141"/>
    </source>
</evidence>
<feature type="signal peptide" evidence="7">
    <location>
        <begin position="1"/>
        <end position="25"/>
    </location>
</feature>
<feature type="chain" id="PRO_5004904742" evidence="7">
    <location>
        <begin position="26"/>
        <end position="481"/>
    </location>
</feature>
<dbReference type="AlphaFoldDB" id="W7TY68"/>
<dbReference type="GO" id="GO:0016020">
    <property type="term" value="C:membrane"/>
    <property type="evidence" value="ECO:0007669"/>
    <property type="project" value="UniProtKB-SubCell"/>
</dbReference>
<name>W7TY68_9STRA</name>
<feature type="transmembrane region" description="Helical" evidence="6">
    <location>
        <begin position="428"/>
        <end position="451"/>
    </location>
</feature>
<accession>W7TY68</accession>
<evidence type="ECO:0000256" key="4">
    <source>
        <dbReference type="ARBA" id="ARBA00023136"/>
    </source>
</evidence>
<reference evidence="8 9" key="1">
    <citation type="journal article" date="2014" name="Mol. Plant">
        <title>Chromosome Scale Genome Assembly and Transcriptome Profiling of Nannochloropsis gaditana in Nitrogen Depletion.</title>
        <authorList>
            <person name="Corteggiani Carpinelli E."/>
            <person name="Telatin A."/>
            <person name="Vitulo N."/>
            <person name="Forcato C."/>
            <person name="D'Angelo M."/>
            <person name="Schiavon R."/>
            <person name="Vezzi A."/>
            <person name="Giacometti G.M."/>
            <person name="Morosinotto T."/>
            <person name="Valle G."/>
        </authorList>
    </citation>
    <scope>NUCLEOTIDE SEQUENCE [LARGE SCALE GENOMIC DNA]</scope>
    <source>
        <strain evidence="8 9">B-31</strain>
    </source>
</reference>
<dbReference type="GO" id="GO:0016765">
    <property type="term" value="F:transferase activity, transferring alkyl or aryl (other than methyl) groups"/>
    <property type="evidence" value="ECO:0007669"/>
    <property type="project" value="InterPro"/>
</dbReference>
<evidence type="ECO:0000256" key="2">
    <source>
        <dbReference type="ARBA" id="ARBA00022692"/>
    </source>
</evidence>
<comment type="caution">
    <text evidence="8">The sequence shown here is derived from an EMBL/GenBank/DDBJ whole genome shotgun (WGS) entry which is preliminary data.</text>
</comment>
<dbReference type="InterPro" id="IPR044878">
    <property type="entry name" value="UbiA_sf"/>
</dbReference>
<comment type="subcellular location">
    <subcellularLocation>
        <location evidence="1">Membrane</location>
        <topology evidence="1">Multi-pass membrane protein</topology>
    </subcellularLocation>
</comment>
<keyword evidence="7" id="KW-0732">Signal</keyword>
<gene>
    <name evidence="8" type="ORF">Naga_100813g4</name>
</gene>
<evidence type="ECO:0000256" key="6">
    <source>
        <dbReference type="SAM" id="Phobius"/>
    </source>
</evidence>
<feature type="transmembrane region" description="Helical" evidence="6">
    <location>
        <begin position="463"/>
        <end position="480"/>
    </location>
</feature>
<keyword evidence="2 6" id="KW-0812">Transmembrane</keyword>
<dbReference type="Pfam" id="PF01040">
    <property type="entry name" value="UbiA"/>
    <property type="match status" value="2"/>
</dbReference>
<dbReference type="PANTHER" id="PTHR42723:SF1">
    <property type="entry name" value="CHLOROPHYLL SYNTHASE, CHLOROPLASTIC"/>
    <property type="match status" value="1"/>
</dbReference>